<keyword evidence="1" id="KW-0812">Transmembrane</keyword>
<keyword evidence="1" id="KW-1133">Transmembrane helix</keyword>
<name>A0AAU6QEL6_9ACAR</name>
<feature type="transmembrane region" description="Helical" evidence="1">
    <location>
        <begin position="53"/>
        <end position="76"/>
    </location>
</feature>
<keyword evidence="1" id="KW-0472">Membrane</keyword>
<dbReference type="AlphaFoldDB" id="A0AAU6QEL6"/>
<gene>
    <name evidence="2" type="primary">ND4L</name>
</gene>
<protein>
    <submittedName>
        <fullName evidence="2">NADH dehydrogenase subunit 4L</fullName>
    </submittedName>
</protein>
<proteinExistence type="predicted"/>
<evidence type="ECO:0000313" key="2">
    <source>
        <dbReference type="EMBL" id="WYM53004.1"/>
    </source>
</evidence>
<evidence type="ECO:0000256" key="1">
    <source>
        <dbReference type="SAM" id="Phobius"/>
    </source>
</evidence>
<sequence length="89" mass="10373">MKMVLLLILFACLISLIFLCETILNILVTFEFIIFIMFILIMNKFMKENIMELMLFLVLIILESILGLLMMLKLVFSKGSDILSNMDVF</sequence>
<organism evidence="2">
    <name type="scientific">Typhlodromus pineus</name>
    <dbReference type="NCBI Taxonomy" id="3061201"/>
    <lineage>
        <taxon>Eukaryota</taxon>
        <taxon>Metazoa</taxon>
        <taxon>Ecdysozoa</taxon>
        <taxon>Arthropoda</taxon>
        <taxon>Chelicerata</taxon>
        <taxon>Arachnida</taxon>
        <taxon>Acari</taxon>
        <taxon>Parasitiformes</taxon>
        <taxon>Mesostigmata</taxon>
        <taxon>Gamasina</taxon>
        <taxon>Phytoseioidea</taxon>
        <taxon>Phytoseiidae</taxon>
        <taxon>Typhlodrominae</taxon>
        <taxon>Typhlodromus</taxon>
    </lineage>
</organism>
<geneLocation type="mitochondrion" evidence="2"/>
<keyword evidence="2" id="KW-0496">Mitochondrion</keyword>
<accession>A0AAU6QEL6</accession>
<reference evidence="2" key="1">
    <citation type="submission" date="2024-01" db="EMBL/GenBank/DDBJ databases">
        <authorList>
            <person name="Zhao W."/>
        </authorList>
    </citation>
    <scope>NUCLEOTIDE SEQUENCE</scope>
</reference>
<dbReference type="EMBL" id="PP073954">
    <property type="protein sequence ID" value="WYM53004.1"/>
    <property type="molecule type" value="Genomic_DNA"/>
</dbReference>